<accession>A0A2H1KZ59</accession>
<organism evidence="1 2">
    <name type="scientific">Brevibacterium aurantiacum</name>
    <dbReference type="NCBI Taxonomy" id="273384"/>
    <lineage>
        <taxon>Bacteria</taxon>
        <taxon>Bacillati</taxon>
        <taxon>Actinomycetota</taxon>
        <taxon>Actinomycetes</taxon>
        <taxon>Micrococcales</taxon>
        <taxon>Brevibacteriaceae</taxon>
        <taxon>Brevibacterium</taxon>
    </lineage>
</organism>
<name>A0A2H1KZ59_BREAU</name>
<gene>
    <name evidence="1" type="ORF">BAURA86_03844</name>
</gene>
<protein>
    <recommendedName>
        <fullName evidence="3">Transposase</fullName>
    </recommendedName>
</protein>
<sequence length="185" mass="20621">MSRGYTPLRYTGATECTFRTPFAHIGTKVDLRITDRSLEVYSGHERITTHLLLPATAANEYRTDEADLPAGEKYQLWDKPRARQWAERIGPSALVVIDRIFESVHIVEQGLNPALAVLRLARRYSAERVEAACRIALAGPVRSPRYAHVHPILATGQDHTRADEAQPVEHGGYVRGASYYAGGEQ</sequence>
<dbReference type="EMBL" id="FXZI01000024">
    <property type="protein sequence ID" value="SMY04844.1"/>
    <property type="molecule type" value="Genomic_DNA"/>
</dbReference>
<evidence type="ECO:0000313" key="1">
    <source>
        <dbReference type="EMBL" id="SMY04844.1"/>
    </source>
</evidence>
<evidence type="ECO:0000313" key="2">
    <source>
        <dbReference type="Proteomes" id="UP000234300"/>
    </source>
</evidence>
<reference evidence="1 2" key="1">
    <citation type="submission" date="2017-03" db="EMBL/GenBank/DDBJ databases">
        <authorList>
            <person name="Afonso C.L."/>
            <person name="Miller P.J."/>
            <person name="Scott M.A."/>
            <person name="Spackman E."/>
            <person name="Goraichik I."/>
            <person name="Dimitrov K.M."/>
            <person name="Suarez D.L."/>
            <person name="Swayne D.E."/>
        </authorList>
    </citation>
    <scope>NUCLEOTIDE SEQUENCE [LARGE SCALE GENOMIC DNA]</scope>
    <source>
        <strain evidence="2">8(6)</strain>
    </source>
</reference>
<evidence type="ECO:0008006" key="3">
    <source>
        <dbReference type="Google" id="ProtNLM"/>
    </source>
</evidence>
<proteinExistence type="predicted"/>
<dbReference type="Proteomes" id="UP000234300">
    <property type="component" value="Unassembled WGS sequence"/>
</dbReference>
<dbReference type="AlphaFoldDB" id="A0A2H1KZ59"/>